<dbReference type="GO" id="GO:0003700">
    <property type="term" value="F:DNA-binding transcription factor activity"/>
    <property type="evidence" value="ECO:0007669"/>
    <property type="project" value="TreeGrafter"/>
</dbReference>
<dbReference type="AlphaFoldDB" id="A0A3S3P1U1"/>
<evidence type="ECO:0000256" key="1">
    <source>
        <dbReference type="ARBA" id="ARBA00023015"/>
    </source>
</evidence>
<keyword evidence="2 4" id="KW-0238">DNA-binding</keyword>
<evidence type="ECO:0000256" key="2">
    <source>
        <dbReference type="ARBA" id="ARBA00023125"/>
    </source>
</evidence>
<keyword evidence="3" id="KW-0804">Transcription</keyword>
<evidence type="ECO:0000313" key="6">
    <source>
        <dbReference type="EMBL" id="RWR16213.1"/>
    </source>
</evidence>
<keyword evidence="1" id="KW-0805">Transcription regulation</keyword>
<dbReference type="Proteomes" id="UP000285970">
    <property type="component" value="Unassembled WGS sequence"/>
</dbReference>
<evidence type="ECO:0000256" key="4">
    <source>
        <dbReference type="PROSITE-ProRule" id="PRU00335"/>
    </source>
</evidence>
<feature type="DNA-binding region" description="H-T-H motif" evidence="4">
    <location>
        <begin position="32"/>
        <end position="51"/>
    </location>
</feature>
<accession>A0A3S3P1U1</accession>
<dbReference type="SUPFAM" id="SSF46689">
    <property type="entry name" value="Homeodomain-like"/>
    <property type="match status" value="1"/>
</dbReference>
<dbReference type="InterPro" id="IPR001647">
    <property type="entry name" value="HTH_TetR"/>
</dbReference>
<dbReference type="InterPro" id="IPR050109">
    <property type="entry name" value="HTH-type_TetR-like_transc_reg"/>
</dbReference>
<dbReference type="GO" id="GO:0000976">
    <property type="term" value="F:transcription cis-regulatory region binding"/>
    <property type="evidence" value="ECO:0007669"/>
    <property type="project" value="TreeGrafter"/>
</dbReference>
<dbReference type="InterPro" id="IPR023772">
    <property type="entry name" value="DNA-bd_HTH_TetR-type_CS"/>
</dbReference>
<dbReference type="OrthoDB" id="8701707at2"/>
<dbReference type="InterPro" id="IPR009057">
    <property type="entry name" value="Homeodomain-like_sf"/>
</dbReference>
<dbReference type="EMBL" id="RBZY01000062">
    <property type="protein sequence ID" value="RWR16213.1"/>
    <property type="molecule type" value="Genomic_DNA"/>
</dbReference>
<gene>
    <name evidence="6" type="ORF">D8Y23_14085</name>
</gene>
<dbReference type="PROSITE" id="PS50977">
    <property type="entry name" value="HTH_TETR_2"/>
    <property type="match status" value="1"/>
</dbReference>
<dbReference type="PANTHER" id="PTHR30055">
    <property type="entry name" value="HTH-TYPE TRANSCRIPTIONAL REGULATOR RUTR"/>
    <property type="match status" value="1"/>
</dbReference>
<proteinExistence type="predicted"/>
<sequence length="204" mass="21906">MGHRERSKLKRRRHILLSALRLFAEQGYSRTTIGDIAEASEVAPRTVSGYFPSKLDFVTEWPSSRSRRLIELYQQHPGIAFVAFIDLYWHDARENLDREEAALTRAMALANPGIAAMAEVAVAHRRAPDAPHLPQRADAGGDLLQQAGGAAVRAVDQVFFAGIADGRMTDEAQAALLGLVASIAAETGTGHGALQPALSSPAAS</sequence>
<evidence type="ECO:0000256" key="3">
    <source>
        <dbReference type="ARBA" id="ARBA00023163"/>
    </source>
</evidence>
<dbReference type="PRINTS" id="PR00455">
    <property type="entry name" value="HTHTETR"/>
</dbReference>
<evidence type="ECO:0000313" key="7">
    <source>
        <dbReference type="Proteomes" id="UP000285970"/>
    </source>
</evidence>
<dbReference type="PROSITE" id="PS01081">
    <property type="entry name" value="HTH_TETR_1"/>
    <property type="match status" value="1"/>
</dbReference>
<dbReference type="PANTHER" id="PTHR30055:SF234">
    <property type="entry name" value="HTH-TYPE TRANSCRIPTIONAL REGULATOR BETI"/>
    <property type="match status" value="1"/>
</dbReference>
<name>A0A3S3P1U1_9MICO</name>
<dbReference type="Gene3D" id="1.10.357.10">
    <property type="entry name" value="Tetracycline Repressor, domain 2"/>
    <property type="match status" value="1"/>
</dbReference>
<evidence type="ECO:0000259" key="5">
    <source>
        <dbReference type="PROSITE" id="PS50977"/>
    </source>
</evidence>
<reference evidence="6 7" key="1">
    <citation type="journal article" date="2018" name="Front. Microbiol.">
        <title>Novel Insights Into Bacterial Dimethylsulfoniopropionate Catabolism in the East China Sea.</title>
        <authorList>
            <person name="Liu J."/>
            <person name="Liu J."/>
            <person name="Zhang S.H."/>
            <person name="Liang J."/>
            <person name="Lin H."/>
            <person name="Song D."/>
            <person name="Yang G.P."/>
            <person name="Todd J.D."/>
            <person name="Zhang X.H."/>
        </authorList>
    </citation>
    <scope>NUCLEOTIDE SEQUENCE [LARGE SCALE GENOMIC DNA]</scope>
    <source>
        <strain evidence="6 7">ZYFD042</strain>
    </source>
</reference>
<comment type="caution">
    <text evidence="6">The sequence shown here is derived from an EMBL/GenBank/DDBJ whole genome shotgun (WGS) entry which is preliminary data.</text>
</comment>
<dbReference type="Pfam" id="PF00440">
    <property type="entry name" value="TetR_N"/>
    <property type="match status" value="1"/>
</dbReference>
<protein>
    <submittedName>
        <fullName evidence="6">TetR/AcrR family transcriptional regulator</fullName>
    </submittedName>
</protein>
<feature type="domain" description="HTH tetR-type" evidence="5">
    <location>
        <begin position="9"/>
        <end position="69"/>
    </location>
</feature>
<organism evidence="6 7">
    <name type="scientific">Microbacterium enclense</name>
    <dbReference type="NCBI Taxonomy" id="993073"/>
    <lineage>
        <taxon>Bacteria</taxon>
        <taxon>Bacillati</taxon>
        <taxon>Actinomycetota</taxon>
        <taxon>Actinomycetes</taxon>
        <taxon>Micrococcales</taxon>
        <taxon>Microbacteriaceae</taxon>
        <taxon>Microbacterium</taxon>
    </lineage>
</organism>